<dbReference type="AlphaFoldDB" id="S3J4J1"/>
<protein>
    <submittedName>
        <fullName evidence="1">Uncharacterized protein</fullName>
    </submittedName>
</protein>
<reference evidence="1 2" key="1">
    <citation type="submission" date="2013-04" db="EMBL/GenBank/DDBJ databases">
        <authorList>
            <person name="Weinstock G."/>
            <person name="Sodergren E."/>
            <person name="Lobos E.A."/>
            <person name="Fulton L."/>
            <person name="Fulton R."/>
            <person name="Courtney L."/>
            <person name="Fronick C."/>
            <person name="O'Laughlin M."/>
            <person name="Godfrey J."/>
            <person name="Wilson R.M."/>
            <person name="Miner T."/>
            <person name="Farmer C."/>
            <person name="Delehaunty K."/>
            <person name="Cordes M."/>
            <person name="Minx P."/>
            <person name="Tomlinson C."/>
            <person name="Chen J."/>
            <person name="Wollam A."/>
            <person name="Pepin K.H."/>
            <person name="Palsikar V.B."/>
            <person name="Zhang X."/>
            <person name="Suruliraj S."/>
            <person name="Perna N.T."/>
            <person name="Plunkett G."/>
            <person name="Warren W."/>
            <person name="Mitreva M."/>
            <person name="Mardis E.R."/>
            <person name="Wilson R.K."/>
        </authorList>
    </citation>
    <scope>NUCLEOTIDE SEQUENCE [LARGE SCALE GENOMIC DNA]</scope>
    <source>
        <strain evidence="1 2">DSM 4568</strain>
    </source>
</reference>
<evidence type="ECO:0000313" key="2">
    <source>
        <dbReference type="Proteomes" id="UP000014585"/>
    </source>
</evidence>
<gene>
    <name evidence="1" type="ORF">HMPREF0201_00538</name>
</gene>
<dbReference type="STRING" id="566551.HMPREF0201_00538"/>
<dbReference type="EMBL" id="ATDT01000003">
    <property type="protein sequence ID" value="EPF20803.1"/>
    <property type="molecule type" value="Genomic_DNA"/>
</dbReference>
<accession>S3J4J1</accession>
<organism evidence="1 2">
    <name type="scientific">Cedecea davisae DSM 4568</name>
    <dbReference type="NCBI Taxonomy" id="566551"/>
    <lineage>
        <taxon>Bacteria</taxon>
        <taxon>Pseudomonadati</taxon>
        <taxon>Pseudomonadota</taxon>
        <taxon>Gammaproteobacteria</taxon>
        <taxon>Enterobacterales</taxon>
        <taxon>Enterobacteriaceae</taxon>
        <taxon>Cedecea</taxon>
    </lineage>
</organism>
<sequence length="45" mass="5014">MYYFVTHPQIRNVGLLIISRLAFFTLYAQPAPGGHLALLSSPEIP</sequence>
<dbReference type="HOGENOM" id="CLU_3197643_0_0_6"/>
<dbReference type="Proteomes" id="UP000014585">
    <property type="component" value="Unassembled WGS sequence"/>
</dbReference>
<name>S3J4J1_9ENTR</name>
<proteinExistence type="predicted"/>
<comment type="caution">
    <text evidence="1">The sequence shown here is derived from an EMBL/GenBank/DDBJ whole genome shotgun (WGS) entry which is preliminary data.</text>
</comment>
<evidence type="ECO:0000313" key="1">
    <source>
        <dbReference type="EMBL" id="EPF20803.1"/>
    </source>
</evidence>